<gene>
    <name evidence="1" type="ORF">Glove_228g125</name>
</gene>
<evidence type="ECO:0000313" key="2">
    <source>
        <dbReference type="Proteomes" id="UP000266861"/>
    </source>
</evidence>
<dbReference type="AlphaFoldDB" id="A0A397IMG3"/>
<keyword evidence="2" id="KW-1185">Reference proteome</keyword>
<proteinExistence type="predicted"/>
<reference evidence="1 2" key="1">
    <citation type="submission" date="2018-08" db="EMBL/GenBank/DDBJ databases">
        <title>Genome and evolution of the arbuscular mycorrhizal fungus Diversispora epigaea (formerly Glomus versiforme) and its bacterial endosymbionts.</title>
        <authorList>
            <person name="Sun X."/>
            <person name="Fei Z."/>
            <person name="Harrison M."/>
        </authorList>
    </citation>
    <scope>NUCLEOTIDE SEQUENCE [LARGE SCALE GENOMIC DNA]</scope>
    <source>
        <strain evidence="1 2">IT104</strain>
    </source>
</reference>
<protein>
    <submittedName>
        <fullName evidence="1">Uncharacterized protein</fullName>
    </submittedName>
</protein>
<organism evidence="1 2">
    <name type="scientific">Diversispora epigaea</name>
    <dbReference type="NCBI Taxonomy" id="1348612"/>
    <lineage>
        <taxon>Eukaryota</taxon>
        <taxon>Fungi</taxon>
        <taxon>Fungi incertae sedis</taxon>
        <taxon>Mucoromycota</taxon>
        <taxon>Glomeromycotina</taxon>
        <taxon>Glomeromycetes</taxon>
        <taxon>Diversisporales</taxon>
        <taxon>Diversisporaceae</taxon>
        <taxon>Diversispora</taxon>
    </lineage>
</organism>
<sequence length="106" mass="12038">MYMCEPKDFKELNAQMRFWAANDLYKAFCVSISNRSSSLLVHTCDKDDSLESVASGGKGDQIIELTQDTAYSRFYDSWIYASVIDKTEGGNNKVEINLQIGGYPFW</sequence>
<dbReference type="EMBL" id="PQFF01000211">
    <property type="protein sequence ID" value="RHZ73910.1"/>
    <property type="molecule type" value="Genomic_DNA"/>
</dbReference>
<accession>A0A397IMG3</accession>
<name>A0A397IMG3_9GLOM</name>
<evidence type="ECO:0000313" key="1">
    <source>
        <dbReference type="EMBL" id="RHZ73910.1"/>
    </source>
</evidence>
<comment type="caution">
    <text evidence="1">The sequence shown here is derived from an EMBL/GenBank/DDBJ whole genome shotgun (WGS) entry which is preliminary data.</text>
</comment>
<dbReference type="Proteomes" id="UP000266861">
    <property type="component" value="Unassembled WGS sequence"/>
</dbReference>